<keyword evidence="4 5" id="KW-0732">Signal</keyword>
<dbReference type="InterPro" id="IPR036908">
    <property type="entry name" value="RlpA-like_sf"/>
</dbReference>
<feature type="chain" id="PRO_5042246715" evidence="5">
    <location>
        <begin position="22"/>
        <end position="307"/>
    </location>
</feature>
<evidence type="ECO:0000313" key="6">
    <source>
        <dbReference type="EMBL" id="GMH00526.1"/>
    </source>
</evidence>
<dbReference type="Proteomes" id="UP001279734">
    <property type="component" value="Unassembled WGS sequence"/>
</dbReference>
<keyword evidence="3" id="KW-0964">Secreted</keyword>
<evidence type="ECO:0000256" key="3">
    <source>
        <dbReference type="ARBA" id="ARBA00022525"/>
    </source>
</evidence>
<name>A0AAD3P6P8_NEPGR</name>
<sequence>MSKFLISCGLTILLIIFTTQCFEAAGESCCPGGHLIGYSPPGQCNTEDDSDCCKKGQVYDTYTCSLPVTGDTKATLTLNSFQEGGDGGGPSECDGKYHSDDNPVAALSTGWYNRGSRCGKEIIIKWHGKSVRAKVVDECDSTEGCDAEHAYQPPCRNNIVDASKAVWKALGVPQIEVIATFTERNFAVKVKDFFKTCGRLESDATATARRQLSVFEVLGGYDSQWYSFRSLVSLNELLLLYKDALPHPHESYIVYKTDSFMEAATQMTSSPIQPAALPLLLLMAKKHRYFLGTSTCASAFAISRGTL</sequence>
<reference evidence="6" key="1">
    <citation type="submission" date="2023-05" db="EMBL/GenBank/DDBJ databases">
        <title>Nepenthes gracilis genome sequencing.</title>
        <authorList>
            <person name="Fukushima K."/>
        </authorList>
    </citation>
    <scope>NUCLEOTIDE SEQUENCE</scope>
    <source>
        <strain evidence="6">SING2019-196</strain>
    </source>
</reference>
<dbReference type="GO" id="GO:0005576">
    <property type="term" value="C:extracellular region"/>
    <property type="evidence" value="ECO:0007669"/>
    <property type="project" value="UniProtKB-SubCell"/>
</dbReference>
<dbReference type="EMBL" id="BSYO01000002">
    <property type="protein sequence ID" value="GMH00526.1"/>
    <property type="molecule type" value="Genomic_DNA"/>
</dbReference>
<gene>
    <name evidence="6" type="ORF">Nepgr_002365</name>
</gene>
<dbReference type="PANTHER" id="PTHR33191">
    <property type="entry name" value="RIPENING-RELATED PROTEIN 2-RELATED"/>
    <property type="match status" value="1"/>
</dbReference>
<dbReference type="PANTHER" id="PTHR33191:SF58">
    <property type="entry name" value="RIPENING-RELATED PROTEIN 1"/>
    <property type="match status" value="1"/>
</dbReference>
<evidence type="ECO:0000256" key="5">
    <source>
        <dbReference type="SAM" id="SignalP"/>
    </source>
</evidence>
<keyword evidence="7" id="KW-1185">Reference proteome</keyword>
<evidence type="ECO:0000256" key="4">
    <source>
        <dbReference type="ARBA" id="ARBA00022729"/>
    </source>
</evidence>
<feature type="signal peptide" evidence="5">
    <location>
        <begin position="1"/>
        <end position="21"/>
    </location>
</feature>
<proteinExistence type="inferred from homology"/>
<dbReference type="SUPFAM" id="SSF50685">
    <property type="entry name" value="Barwin-like endoglucanases"/>
    <property type="match status" value="1"/>
</dbReference>
<comment type="similarity">
    <text evidence="2">Belongs to the kiwellin family.</text>
</comment>
<organism evidence="6 7">
    <name type="scientific">Nepenthes gracilis</name>
    <name type="common">Slender pitcher plant</name>
    <dbReference type="NCBI Taxonomy" id="150966"/>
    <lineage>
        <taxon>Eukaryota</taxon>
        <taxon>Viridiplantae</taxon>
        <taxon>Streptophyta</taxon>
        <taxon>Embryophyta</taxon>
        <taxon>Tracheophyta</taxon>
        <taxon>Spermatophyta</taxon>
        <taxon>Magnoliopsida</taxon>
        <taxon>eudicotyledons</taxon>
        <taxon>Gunneridae</taxon>
        <taxon>Pentapetalae</taxon>
        <taxon>Caryophyllales</taxon>
        <taxon>Nepenthaceae</taxon>
        <taxon>Nepenthes</taxon>
    </lineage>
</organism>
<accession>A0AAD3P6P8</accession>
<evidence type="ECO:0000256" key="1">
    <source>
        <dbReference type="ARBA" id="ARBA00004613"/>
    </source>
</evidence>
<comment type="caution">
    <text evidence="6">The sequence shown here is derived from an EMBL/GenBank/DDBJ whole genome shotgun (WGS) entry which is preliminary data.</text>
</comment>
<protein>
    <submittedName>
        <fullName evidence="6">Uncharacterized protein</fullName>
    </submittedName>
</protein>
<comment type="subcellular location">
    <subcellularLocation>
        <location evidence="1">Secreted</location>
    </subcellularLocation>
</comment>
<dbReference type="CDD" id="cd22270">
    <property type="entry name" value="DPBB_kiwellin-like"/>
    <property type="match status" value="1"/>
</dbReference>
<dbReference type="Pfam" id="PF24300">
    <property type="entry name" value="KWL1"/>
    <property type="match status" value="1"/>
</dbReference>
<evidence type="ECO:0000256" key="2">
    <source>
        <dbReference type="ARBA" id="ARBA00005592"/>
    </source>
</evidence>
<evidence type="ECO:0000313" key="7">
    <source>
        <dbReference type="Proteomes" id="UP001279734"/>
    </source>
</evidence>
<dbReference type="AlphaFoldDB" id="A0AAD3P6P8"/>
<dbReference type="InterPro" id="IPR039271">
    <property type="entry name" value="Kiwellin-like"/>
</dbReference>
<dbReference type="Gene3D" id="2.40.40.10">
    <property type="entry name" value="RlpA-like domain"/>
    <property type="match status" value="1"/>
</dbReference>